<evidence type="ECO:0000256" key="2">
    <source>
        <dbReference type="SAM" id="SignalP"/>
    </source>
</evidence>
<dbReference type="EMBL" id="JACRTJ010000025">
    <property type="protein sequence ID" value="MBC8599809.1"/>
    <property type="molecule type" value="Genomic_DNA"/>
</dbReference>
<feature type="transmembrane region" description="Helical" evidence="1">
    <location>
        <begin position="73"/>
        <end position="92"/>
    </location>
</feature>
<keyword evidence="4" id="KW-1185">Reference proteome</keyword>
<keyword evidence="1" id="KW-1133">Transmembrane helix</keyword>
<feature type="transmembrane region" description="Helical" evidence="1">
    <location>
        <begin position="98"/>
        <end position="121"/>
    </location>
</feature>
<name>A0ABR7NUL5_9FIRM</name>
<feature type="transmembrane region" description="Helical" evidence="1">
    <location>
        <begin position="158"/>
        <end position="178"/>
    </location>
</feature>
<accession>A0ABR7NUL5</accession>
<keyword evidence="2" id="KW-0732">Signal</keyword>
<organism evidence="3 4">
    <name type="scientific">Enterocloster hominis</name>
    <name type="common">ex Liu et al. 2021</name>
    <dbReference type="NCBI Taxonomy" id="2763663"/>
    <lineage>
        <taxon>Bacteria</taxon>
        <taxon>Bacillati</taxon>
        <taxon>Bacillota</taxon>
        <taxon>Clostridia</taxon>
        <taxon>Lachnospirales</taxon>
        <taxon>Lachnospiraceae</taxon>
        <taxon>Enterocloster</taxon>
    </lineage>
</organism>
<sequence>MAAIFSWFLIPAAAALAAGNSNWLTSNFSVAGSESPGSFFLILWALLTGGFFRFLIQRAVSMAGAGLASKREAALTDLALLLLLVSVFIPYRPGKMKLLASVHVALAFLATVLFYLAITSLDLKLYFQYPGHFSLCTGLLGFAIAATAALLVLSGFMISSALEFFLTVFAGLWLWLFCRRIRILKRHWL</sequence>
<gene>
    <name evidence="3" type="ORF">H8708_11330</name>
</gene>
<protein>
    <recommendedName>
        <fullName evidence="5">DUF998 domain-containing protein</fullName>
    </recommendedName>
</protein>
<keyword evidence="1" id="KW-0472">Membrane</keyword>
<comment type="caution">
    <text evidence="3">The sequence shown here is derived from an EMBL/GenBank/DDBJ whole genome shotgun (WGS) entry which is preliminary data.</text>
</comment>
<reference evidence="3 4" key="1">
    <citation type="submission" date="2020-08" db="EMBL/GenBank/DDBJ databases">
        <title>Genome public.</title>
        <authorList>
            <person name="Liu C."/>
            <person name="Sun Q."/>
        </authorList>
    </citation>
    <scope>NUCLEOTIDE SEQUENCE [LARGE SCALE GENOMIC DNA]</scope>
    <source>
        <strain evidence="3 4">BX10</strain>
    </source>
</reference>
<evidence type="ECO:0000256" key="1">
    <source>
        <dbReference type="SAM" id="Phobius"/>
    </source>
</evidence>
<evidence type="ECO:0008006" key="5">
    <source>
        <dbReference type="Google" id="ProtNLM"/>
    </source>
</evidence>
<evidence type="ECO:0000313" key="4">
    <source>
        <dbReference type="Proteomes" id="UP000647491"/>
    </source>
</evidence>
<evidence type="ECO:0000313" key="3">
    <source>
        <dbReference type="EMBL" id="MBC8599809.1"/>
    </source>
</evidence>
<dbReference type="Proteomes" id="UP000647491">
    <property type="component" value="Unassembled WGS sequence"/>
</dbReference>
<feature type="signal peptide" evidence="2">
    <location>
        <begin position="1"/>
        <end position="17"/>
    </location>
</feature>
<dbReference type="RefSeq" id="WP_262427913.1">
    <property type="nucleotide sequence ID" value="NZ_JACRTJ010000025.1"/>
</dbReference>
<feature type="transmembrane region" description="Helical" evidence="1">
    <location>
        <begin position="41"/>
        <end position="61"/>
    </location>
</feature>
<feature type="chain" id="PRO_5045361429" description="DUF998 domain-containing protein" evidence="2">
    <location>
        <begin position="18"/>
        <end position="189"/>
    </location>
</feature>
<feature type="transmembrane region" description="Helical" evidence="1">
    <location>
        <begin position="133"/>
        <end position="152"/>
    </location>
</feature>
<proteinExistence type="predicted"/>
<keyword evidence="1" id="KW-0812">Transmembrane</keyword>